<organism evidence="3 4">
    <name type="scientific">Aquibium pacificus</name>
    <dbReference type="NCBI Taxonomy" id="3153579"/>
    <lineage>
        <taxon>Bacteria</taxon>
        <taxon>Pseudomonadati</taxon>
        <taxon>Pseudomonadota</taxon>
        <taxon>Alphaproteobacteria</taxon>
        <taxon>Hyphomicrobiales</taxon>
        <taxon>Phyllobacteriaceae</taxon>
        <taxon>Aquibium</taxon>
    </lineage>
</organism>
<evidence type="ECO:0000259" key="2">
    <source>
        <dbReference type="Pfam" id="PF13400"/>
    </source>
</evidence>
<sequence>MFRRFWKDSRGDYAIATAIAIVPILGGLALAVDYTEISRQRASTLNALDAAGIAAARHYVQGNTESATLAYAKDFFSANMNDIDTSGVKFELILPTSESGGGVLTLKASQTYKPYFLSAFADLIGATEQTLKFEAETKIRLKNTLEVALVLDNSGSMDYNGSGSGKKRIDLLKDASKQLVTTLAGQAAQIKQVDKPVRFSLVPFAASVNVGSQYASASWMDTDGRSPIHHENFDWTTMPSDKKVQLTGGVYYKNGSGWGSEEGQKVTRFTMFNDLKRITGTQNVKTGSEWACVSYYWWGGCREYGWKDKYENVPVYSSYASWQGCVEVRPYPYNLDDTAPTSGTPATLYVPMFAPDETDQTSGGYASNNWWTDNLNDTAIKRQKYMPKYFEPAGQGTSASGSGQGPNSSCTTKPITPLTDVTTSTGKKAIEDAIDAMAPLGATNVPEGIAWGWKTVSHGAPFTEGRAESEKGNDKVLIVLTDGANTYYTPSSLGYADASGNKSTYSAYGYTAKNQPGESYTRMFMGTSVSKTDYSNGNYTTAMTQQMNQMCEKAKSAGLIVMTVSLDLSTSKTDEKGQIDALKACSSNSRFRKDANGNAEKLFWNTTGGELESTFKSIADELSNLRIVG</sequence>
<feature type="compositionally biased region" description="Polar residues" evidence="1">
    <location>
        <begin position="406"/>
        <end position="418"/>
    </location>
</feature>
<keyword evidence="4" id="KW-1185">Reference proteome</keyword>
<gene>
    <name evidence="3" type="ORF">ABGN05_02870</name>
</gene>
<feature type="region of interest" description="Disordered" evidence="1">
    <location>
        <begin position="392"/>
        <end position="418"/>
    </location>
</feature>
<evidence type="ECO:0000313" key="3">
    <source>
        <dbReference type="EMBL" id="MEX0404600.1"/>
    </source>
</evidence>
<feature type="domain" description="Putative Flp pilus-assembly TadG-like N-terminal" evidence="2">
    <location>
        <begin position="16"/>
        <end position="57"/>
    </location>
</feature>
<protein>
    <submittedName>
        <fullName evidence="3">Pilus assembly protein</fullName>
    </submittedName>
</protein>
<evidence type="ECO:0000256" key="1">
    <source>
        <dbReference type="SAM" id="MobiDB-lite"/>
    </source>
</evidence>
<reference evidence="3 4" key="1">
    <citation type="submission" date="2024-05" db="EMBL/GenBank/DDBJ databases">
        <authorList>
            <person name="Jiang F."/>
        </authorList>
    </citation>
    <scope>NUCLEOTIDE SEQUENCE [LARGE SCALE GENOMIC DNA]</scope>
    <source>
        <strain evidence="3 4">LZ166</strain>
    </source>
</reference>
<dbReference type="EMBL" id="JBDPGJ010000001">
    <property type="protein sequence ID" value="MEX0404600.1"/>
    <property type="molecule type" value="Genomic_DNA"/>
</dbReference>
<accession>A0ABV3SG54</accession>
<proteinExistence type="predicted"/>
<comment type="caution">
    <text evidence="3">The sequence shown here is derived from an EMBL/GenBank/DDBJ whole genome shotgun (WGS) entry which is preliminary data.</text>
</comment>
<dbReference type="Proteomes" id="UP001556692">
    <property type="component" value="Unassembled WGS sequence"/>
</dbReference>
<dbReference type="Pfam" id="PF13400">
    <property type="entry name" value="Tad"/>
    <property type="match status" value="1"/>
</dbReference>
<dbReference type="InterPro" id="IPR036465">
    <property type="entry name" value="vWFA_dom_sf"/>
</dbReference>
<evidence type="ECO:0000313" key="4">
    <source>
        <dbReference type="Proteomes" id="UP001556692"/>
    </source>
</evidence>
<name>A0ABV3SG54_9HYPH</name>
<dbReference type="RefSeq" id="WP_367952481.1">
    <property type="nucleotide sequence ID" value="NZ_JBDPGJ010000001.1"/>
</dbReference>
<dbReference type="Gene3D" id="3.40.50.410">
    <property type="entry name" value="von Willebrand factor, type A domain"/>
    <property type="match status" value="2"/>
</dbReference>
<dbReference type="SUPFAM" id="SSF53300">
    <property type="entry name" value="vWA-like"/>
    <property type="match status" value="1"/>
</dbReference>
<dbReference type="InterPro" id="IPR028087">
    <property type="entry name" value="Tad_N"/>
</dbReference>